<evidence type="ECO:0000313" key="5">
    <source>
        <dbReference type="Proteomes" id="UP000615446"/>
    </source>
</evidence>
<proteinExistence type="predicted"/>
<dbReference type="InterPro" id="IPR004875">
    <property type="entry name" value="DDE_SF_endonuclease_dom"/>
</dbReference>
<dbReference type="PANTHER" id="PTHR19303:SF73">
    <property type="entry name" value="PROTEIN PDC2"/>
    <property type="match status" value="1"/>
</dbReference>
<accession>A0A8H3KSZ8</accession>
<feature type="domain" description="HTH psq-type" evidence="3">
    <location>
        <begin position="19"/>
        <end position="68"/>
    </location>
</feature>
<dbReference type="Pfam" id="PF04218">
    <property type="entry name" value="CENP-B_N"/>
    <property type="match status" value="1"/>
</dbReference>
<name>A0A8H3KSZ8_9GLOM</name>
<dbReference type="GO" id="GO:0043565">
    <property type="term" value="F:sequence-specific DNA binding"/>
    <property type="evidence" value="ECO:0007669"/>
    <property type="project" value="InterPro"/>
</dbReference>
<dbReference type="GO" id="GO:0005634">
    <property type="term" value="C:nucleus"/>
    <property type="evidence" value="ECO:0007669"/>
    <property type="project" value="TreeGrafter"/>
</dbReference>
<dbReference type="Gene3D" id="1.10.10.60">
    <property type="entry name" value="Homeodomain-like"/>
    <property type="match status" value="1"/>
</dbReference>
<dbReference type="InterPro" id="IPR010921">
    <property type="entry name" value="Trp_repressor/repl_initiator"/>
</dbReference>
<evidence type="ECO:0000259" key="2">
    <source>
        <dbReference type="Pfam" id="PF03184"/>
    </source>
</evidence>
<dbReference type="OrthoDB" id="10035668at2759"/>
<sequence length="408" mass="47808">MVVIGNKRNKKACNRLSQKKRRQWNVREKLMIVHYFENNNRNVREIAKKFNIYPKQLRDWSNKKGTLLMTASHVTKLHLSKTAKYPKLEDDLFAWITISLSKSPEFLANNSGIAGFKFSPKWLNGFLGRYDLSERHRTIVAQQLPSDLIEKQNIFLSYVMYLRIHNKYELKYMGNMDETLMWFDLPNNTTINQKGAKMVENMWTLRNWFGNPHSMLMLDFFHGYIVDFVKNRLVEKNTNMAMISGGCTSKLQPLDVAINNLRDQYNNWMISNIHAFTSTGKIKRPSYSMAATWVKESWDEISKDLIQRSFKSCEISTNLDGLEDDCIGDHDSLLDRDNKMIENSDDSTDENYEEYAEEVDYENKWDIEIDQKEDQEEDNDEGEGEGKDGGNLTTKILMMKKFTIDLRN</sequence>
<dbReference type="InterPro" id="IPR050863">
    <property type="entry name" value="CenT-Element_Derived"/>
</dbReference>
<comment type="caution">
    <text evidence="4">The sequence shown here is derived from an EMBL/GenBank/DDBJ whole genome shotgun (WGS) entry which is preliminary data.</text>
</comment>
<feature type="compositionally biased region" description="Acidic residues" evidence="1">
    <location>
        <begin position="373"/>
        <end position="383"/>
    </location>
</feature>
<organism evidence="4 5">
    <name type="scientific">Rhizophagus clarus</name>
    <dbReference type="NCBI Taxonomy" id="94130"/>
    <lineage>
        <taxon>Eukaryota</taxon>
        <taxon>Fungi</taxon>
        <taxon>Fungi incertae sedis</taxon>
        <taxon>Mucoromycota</taxon>
        <taxon>Glomeromycotina</taxon>
        <taxon>Glomeromycetes</taxon>
        <taxon>Glomerales</taxon>
        <taxon>Glomeraceae</taxon>
        <taxon>Rhizophagus</taxon>
    </lineage>
</organism>
<gene>
    <name evidence="4" type="ORF">RCL2_000109600</name>
</gene>
<dbReference type="Proteomes" id="UP000615446">
    <property type="component" value="Unassembled WGS sequence"/>
</dbReference>
<dbReference type="EMBL" id="BLAL01000006">
    <property type="protein sequence ID" value="GES73570.1"/>
    <property type="molecule type" value="Genomic_DNA"/>
</dbReference>
<dbReference type="PANTHER" id="PTHR19303">
    <property type="entry name" value="TRANSPOSON"/>
    <property type="match status" value="1"/>
</dbReference>
<feature type="compositionally biased region" description="Basic and acidic residues" evidence="1">
    <location>
        <begin position="363"/>
        <end position="372"/>
    </location>
</feature>
<dbReference type="AlphaFoldDB" id="A0A8H3KSZ8"/>
<dbReference type="SUPFAM" id="SSF48295">
    <property type="entry name" value="TrpR-like"/>
    <property type="match status" value="1"/>
</dbReference>
<feature type="region of interest" description="Disordered" evidence="1">
    <location>
        <begin position="363"/>
        <end position="392"/>
    </location>
</feature>
<evidence type="ECO:0000313" key="4">
    <source>
        <dbReference type="EMBL" id="GES73570.1"/>
    </source>
</evidence>
<reference evidence="4" key="1">
    <citation type="submission" date="2019-10" db="EMBL/GenBank/DDBJ databases">
        <title>Conservation and host-specific expression of non-tandemly repeated heterogenous ribosome RNA gene in arbuscular mycorrhizal fungi.</title>
        <authorList>
            <person name="Maeda T."/>
            <person name="Kobayashi Y."/>
            <person name="Nakagawa T."/>
            <person name="Ezawa T."/>
            <person name="Yamaguchi K."/>
            <person name="Bino T."/>
            <person name="Nishimoto Y."/>
            <person name="Shigenobu S."/>
            <person name="Kawaguchi M."/>
        </authorList>
    </citation>
    <scope>NUCLEOTIDE SEQUENCE</scope>
    <source>
        <strain evidence="4">HR1</strain>
    </source>
</reference>
<feature type="domain" description="DDE-1" evidence="2">
    <location>
        <begin position="213"/>
        <end position="310"/>
    </location>
</feature>
<dbReference type="InterPro" id="IPR007889">
    <property type="entry name" value="HTH_Psq"/>
</dbReference>
<protein>
    <submittedName>
        <fullName evidence="4">Pogo transposable element with KRAB domain isoform X2</fullName>
    </submittedName>
</protein>
<dbReference type="Pfam" id="PF03184">
    <property type="entry name" value="DDE_1"/>
    <property type="match status" value="1"/>
</dbReference>
<evidence type="ECO:0000256" key="1">
    <source>
        <dbReference type="SAM" id="MobiDB-lite"/>
    </source>
</evidence>
<evidence type="ECO:0000259" key="3">
    <source>
        <dbReference type="Pfam" id="PF04218"/>
    </source>
</evidence>